<feature type="transmembrane region" description="Helical" evidence="12">
    <location>
        <begin position="172"/>
        <end position="193"/>
    </location>
</feature>
<dbReference type="GO" id="GO:0005886">
    <property type="term" value="C:plasma membrane"/>
    <property type="evidence" value="ECO:0007669"/>
    <property type="project" value="TreeGrafter"/>
</dbReference>
<evidence type="ECO:0000313" key="14">
    <source>
        <dbReference type="EMBL" id="PRP76089.1"/>
    </source>
</evidence>
<comment type="caution">
    <text evidence="14">The sequence shown here is derived from an EMBL/GenBank/DDBJ whole genome shotgun (WGS) entry which is preliminary data.</text>
</comment>
<keyword evidence="15" id="KW-1185">Reference proteome</keyword>
<evidence type="ECO:0000256" key="1">
    <source>
        <dbReference type="ARBA" id="ARBA00001593"/>
    </source>
</evidence>
<comment type="catalytic activity">
    <reaction evidence="1">
        <text>ATP = 3',5'-cyclic AMP + diphosphate</text>
        <dbReference type="Rhea" id="RHEA:15389"/>
        <dbReference type="ChEBI" id="CHEBI:30616"/>
        <dbReference type="ChEBI" id="CHEBI:33019"/>
        <dbReference type="ChEBI" id="CHEBI:58165"/>
        <dbReference type="EC" id="4.6.1.1"/>
    </reaction>
</comment>
<dbReference type="GO" id="GO:0035556">
    <property type="term" value="P:intracellular signal transduction"/>
    <property type="evidence" value="ECO:0007669"/>
    <property type="project" value="InterPro"/>
</dbReference>
<keyword evidence="6" id="KW-0547">Nucleotide-binding</keyword>
<evidence type="ECO:0000313" key="15">
    <source>
        <dbReference type="Proteomes" id="UP000241769"/>
    </source>
</evidence>
<evidence type="ECO:0000256" key="9">
    <source>
        <dbReference type="ARBA" id="ARBA00022989"/>
    </source>
</evidence>
<dbReference type="GO" id="GO:0007189">
    <property type="term" value="P:adenylate cyclase-activating G protein-coupled receptor signaling pathway"/>
    <property type="evidence" value="ECO:0007669"/>
    <property type="project" value="TreeGrafter"/>
</dbReference>
<dbReference type="OrthoDB" id="17090at2759"/>
<dbReference type="InParanoid" id="A0A2P6MWK0"/>
<evidence type="ECO:0000256" key="3">
    <source>
        <dbReference type="ARBA" id="ARBA00012201"/>
    </source>
</evidence>
<dbReference type="GO" id="GO:0009190">
    <property type="term" value="P:cyclic nucleotide biosynthetic process"/>
    <property type="evidence" value="ECO:0007669"/>
    <property type="project" value="InterPro"/>
</dbReference>
<keyword evidence="9 12" id="KW-1133">Transmembrane helix</keyword>
<feature type="transmembrane region" description="Helical" evidence="12">
    <location>
        <begin position="278"/>
        <end position="299"/>
    </location>
</feature>
<keyword evidence="5" id="KW-0479">Metal-binding</keyword>
<comment type="subcellular location">
    <subcellularLocation>
        <location evidence="2">Membrane</location>
        <topology evidence="2">Multi-pass membrane protein</topology>
    </subcellularLocation>
</comment>
<feature type="transmembrane region" description="Helical" evidence="12">
    <location>
        <begin position="140"/>
        <end position="160"/>
    </location>
</feature>
<evidence type="ECO:0000256" key="11">
    <source>
        <dbReference type="ARBA" id="ARBA00023239"/>
    </source>
</evidence>
<feature type="transmembrane region" description="Helical" evidence="12">
    <location>
        <begin position="662"/>
        <end position="682"/>
    </location>
</feature>
<dbReference type="PANTHER" id="PTHR45627:SF12">
    <property type="entry name" value="ADENYLATE CYCLASE TYPE 2"/>
    <property type="match status" value="1"/>
</dbReference>
<dbReference type="PROSITE" id="PS50125">
    <property type="entry name" value="GUANYLATE_CYCLASE_2"/>
    <property type="match status" value="2"/>
</dbReference>
<sequence>MHHLTTNRKNRIISLKFCSHSSPTPSHITEDGMNHGMAVNIYKNRLAVRSANSYFGVLREGNMRNLHSGVLTLFLYSSSHATGYRQLRTRPFTMRESGLALISSHKELYLRRFLKVEADDVKNGWRAQLNSYIISQSNVALSKIAIIRAFLIIYIITWSIELTLHAPTTEKGLSISQASRVFVVIVLSLIWLCLSFKKKIILLVANSILIIHWMNLIWYASTQDNIEWFETSMLVTQTTAISTGYGWDYRFVMFNNFLTFTTLSIRISLTSHRPTIEIVGDLVAFFVFSLGQGIFSYMVSRRLNTLSAKNEEKLNKFHHAEVQHRNMITLVLNMLPDVLAKEVIDNRSSSFHVQTQKNDTTMLILDIVGFTAMSAVHPPTELLKFINALYSAMDELCERFGIEKVRTVGDSYICAGNVTIPNADHKNAILRLALEMQDIPLLRDNHLCEILTLRIGISCGTAVYGVAGLHRWHYDITGPVFYEAEYLEPLCKPGAVLVGSTLWEGIEDKEAYEYETVTIEKTDVSGGMREIVCTQIHGRKIGDERSFSQRNSTTTSFLRFHEAQFKERLTDYAKKFKIHWLHGTFDDGEIEETYLIESKSNNMPGMAIQTVTCMLITLIFLVTDYPYYNQPTQLPVYPWYLIVFSVLCFNLIAAFKMPSGRILSHSYIGLRCVWCLGIFSALRFMGDYSWSILFRGTLALACVCITMNYSYVLLFGYTAMLLLVAVLLCAFNTNLFNQILQPSFVSVQLMFFLVSFGSIKSVQQVKSLHETGQIVAFSEELAQESAVQTDKLIRIILPDHIYRKMSLNHLQIAESYPECGCLFFKLVPIVAVSEQVYEKFAETIIAIDKKILAFGLEKIKRVKNVFMIVTGLDGPVLLENLVELVYSIEDAPNHQYFQWYAGIDVGPCAGGVVGSSRVCFDMWGDTINTSSRMSSTADHGTLQVTESVAWRLQHRYRTMYRGTIPIKGKGDMKTWTVEKKDHVEMIPNTPRHE</sequence>
<dbReference type="CDD" id="cd07302">
    <property type="entry name" value="CHD"/>
    <property type="match status" value="2"/>
</dbReference>
<dbReference type="SUPFAM" id="SSF55073">
    <property type="entry name" value="Nucleotide cyclase"/>
    <property type="match status" value="2"/>
</dbReference>
<evidence type="ECO:0000259" key="13">
    <source>
        <dbReference type="PROSITE" id="PS50125"/>
    </source>
</evidence>
<dbReference type="STRING" id="1890364.A0A2P6MWK0"/>
<dbReference type="InterPro" id="IPR029787">
    <property type="entry name" value="Nucleotide_cyclase"/>
</dbReference>
<evidence type="ECO:0000256" key="4">
    <source>
        <dbReference type="ARBA" id="ARBA00022692"/>
    </source>
</evidence>
<evidence type="ECO:0000256" key="6">
    <source>
        <dbReference type="ARBA" id="ARBA00022741"/>
    </source>
</evidence>
<protein>
    <recommendedName>
        <fullName evidence="3">adenylate cyclase</fullName>
        <ecNumber evidence="3">4.6.1.1</ecNumber>
    </recommendedName>
</protein>
<keyword evidence="11" id="KW-0456">Lyase</keyword>
<dbReference type="Gene3D" id="3.30.70.1230">
    <property type="entry name" value="Nucleotide cyclase"/>
    <property type="match status" value="2"/>
</dbReference>
<evidence type="ECO:0000256" key="12">
    <source>
        <dbReference type="SAM" id="Phobius"/>
    </source>
</evidence>
<feature type="domain" description="Guanylate cyclase" evidence="13">
    <location>
        <begin position="823"/>
        <end position="934"/>
    </location>
</feature>
<gene>
    <name evidence="14" type="ORF">PROFUN_12894</name>
</gene>
<evidence type="ECO:0000256" key="7">
    <source>
        <dbReference type="ARBA" id="ARBA00022840"/>
    </source>
</evidence>
<feature type="transmembrane region" description="Helical" evidence="12">
    <location>
        <begin position="200"/>
        <end position="220"/>
    </location>
</feature>
<feature type="transmembrane region" description="Helical" evidence="12">
    <location>
        <begin position="606"/>
        <end position="625"/>
    </location>
</feature>
<evidence type="ECO:0000256" key="2">
    <source>
        <dbReference type="ARBA" id="ARBA00004141"/>
    </source>
</evidence>
<feature type="domain" description="Guanylate cyclase" evidence="13">
    <location>
        <begin position="361"/>
        <end position="488"/>
    </location>
</feature>
<dbReference type="GO" id="GO:0004016">
    <property type="term" value="F:adenylate cyclase activity"/>
    <property type="evidence" value="ECO:0007669"/>
    <property type="project" value="UniProtKB-EC"/>
</dbReference>
<dbReference type="EMBL" id="MDYQ01000352">
    <property type="protein sequence ID" value="PRP76089.1"/>
    <property type="molecule type" value="Genomic_DNA"/>
</dbReference>
<dbReference type="GO" id="GO:0046872">
    <property type="term" value="F:metal ion binding"/>
    <property type="evidence" value="ECO:0007669"/>
    <property type="project" value="UniProtKB-KW"/>
</dbReference>
<feature type="transmembrane region" description="Helical" evidence="12">
    <location>
        <begin position="637"/>
        <end position="655"/>
    </location>
</feature>
<dbReference type="Pfam" id="PF00211">
    <property type="entry name" value="Guanylate_cyc"/>
    <property type="match status" value="2"/>
</dbReference>
<proteinExistence type="predicted"/>
<keyword evidence="7" id="KW-0067">ATP-binding</keyword>
<dbReference type="PANTHER" id="PTHR45627">
    <property type="entry name" value="ADENYLATE CYCLASE TYPE 1"/>
    <property type="match status" value="1"/>
</dbReference>
<dbReference type="SMART" id="SM00044">
    <property type="entry name" value="CYCc"/>
    <property type="match status" value="2"/>
</dbReference>
<feature type="transmembrane region" description="Helical" evidence="12">
    <location>
        <begin position="714"/>
        <end position="733"/>
    </location>
</feature>
<keyword evidence="8" id="KW-0460">Magnesium</keyword>
<evidence type="ECO:0000256" key="8">
    <source>
        <dbReference type="ARBA" id="ARBA00022842"/>
    </source>
</evidence>
<accession>A0A2P6MWK0</accession>
<keyword evidence="10 12" id="KW-0472">Membrane</keyword>
<dbReference type="GO" id="GO:0005524">
    <property type="term" value="F:ATP binding"/>
    <property type="evidence" value="ECO:0007669"/>
    <property type="project" value="UniProtKB-KW"/>
</dbReference>
<name>A0A2P6MWK0_9EUKA</name>
<reference evidence="14 15" key="1">
    <citation type="journal article" date="2018" name="Genome Biol. Evol.">
        <title>Multiple Roots of Fruiting Body Formation in Amoebozoa.</title>
        <authorList>
            <person name="Hillmann F."/>
            <person name="Forbes G."/>
            <person name="Novohradska S."/>
            <person name="Ferling I."/>
            <person name="Riege K."/>
            <person name="Groth M."/>
            <person name="Westermann M."/>
            <person name="Marz M."/>
            <person name="Spaller T."/>
            <person name="Winckler T."/>
            <person name="Schaap P."/>
            <person name="Glockner G."/>
        </authorList>
    </citation>
    <scope>NUCLEOTIDE SEQUENCE [LARGE SCALE GENOMIC DNA]</scope>
    <source>
        <strain evidence="14 15">Jena</strain>
    </source>
</reference>
<keyword evidence="4 12" id="KW-0812">Transmembrane</keyword>
<evidence type="ECO:0000256" key="5">
    <source>
        <dbReference type="ARBA" id="ARBA00022723"/>
    </source>
</evidence>
<evidence type="ECO:0000256" key="10">
    <source>
        <dbReference type="ARBA" id="ARBA00023136"/>
    </source>
</evidence>
<dbReference type="EC" id="4.6.1.1" evidence="3"/>
<dbReference type="FunCoup" id="A0A2P6MWK0">
    <property type="interactions" value="2"/>
</dbReference>
<dbReference type="AlphaFoldDB" id="A0A2P6MWK0"/>
<feature type="transmembrane region" description="Helical" evidence="12">
    <location>
        <begin position="688"/>
        <end position="707"/>
    </location>
</feature>
<dbReference type="Proteomes" id="UP000241769">
    <property type="component" value="Unassembled WGS sequence"/>
</dbReference>
<dbReference type="InterPro" id="IPR001054">
    <property type="entry name" value="A/G_cyclase"/>
</dbReference>
<organism evidence="14 15">
    <name type="scientific">Planoprotostelium fungivorum</name>
    <dbReference type="NCBI Taxonomy" id="1890364"/>
    <lineage>
        <taxon>Eukaryota</taxon>
        <taxon>Amoebozoa</taxon>
        <taxon>Evosea</taxon>
        <taxon>Variosea</taxon>
        <taxon>Cavosteliida</taxon>
        <taxon>Cavosteliaceae</taxon>
        <taxon>Planoprotostelium</taxon>
    </lineage>
</organism>